<evidence type="ECO:0000313" key="6">
    <source>
        <dbReference type="Proteomes" id="UP000746584"/>
    </source>
</evidence>
<feature type="transmembrane region" description="Helical" evidence="1">
    <location>
        <begin position="145"/>
        <end position="167"/>
    </location>
</feature>
<evidence type="ECO:0000313" key="3">
    <source>
        <dbReference type="EMBL" id="GGL03404.1"/>
    </source>
</evidence>
<dbReference type="PANTHER" id="PTHR30590:SF3">
    <property type="entry name" value="HYPOTHETICAL MEMBRANE SPANNING PROTEIN"/>
    <property type="match status" value="1"/>
</dbReference>
<reference evidence="3" key="2">
    <citation type="submission" date="2020-09" db="EMBL/GenBank/DDBJ databases">
        <authorList>
            <person name="Sun Q."/>
            <person name="Ohkuma M."/>
        </authorList>
    </citation>
    <scope>NUCLEOTIDE SEQUENCE</scope>
    <source>
        <strain evidence="3">JCM 1480</strain>
    </source>
</reference>
<feature type="transmembrane region" description="Helical" evidence="1">
    <location>
        <begin position="179"/>
        <end position="197"/>
    </location>
</feature>
<dbReference type="Pfam" id="PF07786">
    <property type="entry name" value="HGSNAT_cat"/>
    <property type="match status" value="1"/>
</dbReference>
<protein>
    <submittedName>
        <fullName evidence="4">Membrane protein YeiB</fullName>
    </submittedName>
</protein>
<keyword evidence="1" id="KW-0472">Membrane</keyword>
<feature type="transmembrane region" description="Helical" evidence="1">
    <location>
        <begin position="291"/>
        <end position="312"/>
    </location>
</feature>
<dbReference type="PANTHER" id="PTHR30590">
    <property type="entry name" value="INNER MEMBRANE PROTEIN"/>
    <property type="match status" value="1"/>
</dbReference>
<evidence type="ECO:0000256" key="1">
    <source>
        <dbReference type="SAM" id="Phobius"/>
    </source>
</evidence>
<feature type="transmembrane region" description="Helical" evidence="1">
    <location>
        <begin position="99"/>
        <end position="116"/>
    </location>
</feature>
<feature type="transmembrane region" description="Helical" evidence="1">
    <location>
        <begin position="229"/>
        <end position="250"/>
    </location>
</feature>
<dbReference type="Proteomes" id="UP000746584">
    <property type="component" value="Unassembled WGS sequence"/>
</dbReference>
<dbReference type="AlphaFoldDB" id="A0A8H9L0V3"/>
<accession>A0A8H9L0V3</accession>
<reference evidence="3" key="1">
    <citation type="journal article" date="2014" name="Int. J. Syst. Evol. Microbiol.">
        <title>Complete genome sequence of Corynebacterium casei LMG S-19264T (=DSM 44701T), isolated from a smear-ripened cheese.</title>
        <authorList>
            <consortium name="US DOE Joint Genome Institute (JGI-PGF)"/>
            <person name="Walter F."/>
            <person name="Albersmeier A."/>
            <person name="Kalinowski J."/>
            <person name="Ruckert C."/>
        </authorList>
    </citation>
    <scope>NUCLEOTIDE SEQUENCE</scope>
    <source>
        <strain evidence="3">JCM 1480</strain>
    </source>
</reference>
<evidence type="ECO:0000313" key="5">
    <source>
        <dbReference type="Proteomes" id="UP000648535"/>
    </source>
</evidence>
<evidence type="ECO:0000313" key="4">
    <source>
        <dbReference type="EMBL" id="MBM7802213.1"/>
    </source>
</evidence>
<keyword evidence="1" id="KW-1133">Transmembrane helix</keyword>
<name>A0A8H9L0V3_9MICO</name>
<dbReference type="InterPro" id="IPR052529">
    <property type="entry name" value="Bact_Transport_Assoc"/>
</dbReference>
<dbReference type="EMBL" id="JAFBCG010000001">
    <property type="protein sequence ID" value="MBM7802213.1"/>
    <property type="molecule type" value="Genomic_DNA"/>
</dbReference>
<gene>
    <name evidence="3" type="ORF">GCM10009769_21930</name>
    <name evidence="4" type="ORF">JOE58_001464</name>
</gene>
<organism evidence="3 5">
    <name type="scientific">Curtobacterium luteum</name>
    <dbReference type="NCBI Taxonomy" id="33881"/>
    <lineage>
        <taxon>Bacteria</taxon>
        <taxon>Bacillati</taxon>
        <taxon>Actinomycetota</taxon>
        <taxon>Actinomycetes</taxon>
        <taxon>Micrococcales</taxon>
        <taxon>Microbacteriaceae</taxon>
        <taxon>Curtobacterium</taxon>
    </lineage>
</organism>
<feature type="domain" description="Heparan-alpha-glucosaminide N-acetyltransferase catalytic" evidence="2">
    <location>
        <begin position="22"/>
        <end position="198"/>
    </location>
</feature>
<dbReference type="Proteomes" id="UP000648535">
    <property type="component" value="Unassembled WGS sequence"/>
</dbReference>
<dbReference type="RefSeq" id="WP_022904410.1">
    <property type="nucleotide sequence ID" value="NZ_BMOI01000009.1"/>
</dbReference>
<reference evidence="4 6" key="3">
    <citation type="submission" date="2021-01" db="EMBL/GenBank/DDBJ databases">
        <title>Sequencing the genomes of 1000 actinobacteria strains.</title>
        <authorList>
            <person name="Klenk H.-P."/>
        </authorList>
    </citation>
    <scope>NUCLEOTIDE SEQUENCE [LARGE SCALE GENOMIC DNA]</scope>
    <source>
        <strain evidence="4 6">DSM 20542</strain>
    </source>
</reference>
<keyword evidence="1" id="KW-0812">Transmembrane</keyword>
<feature type="transmembrane region" description="Helical" evidence="1">
    <location>
        <begin position="324"/>
        <end position="348"/>
    </location>
</feature>
<keyword evidence="6" id="KW-1185">Reference proteome</keyword>
<evidence type="ECO:0000259" key="2">
    <source>
        <dbReference type="Pfam" id="PF07786"/>
    </source>
</evidence>
<proteinExistence type="predicted"/>
<feature type="transmembrane region" description="Helical" evidence="1">
    <location>
        <begin position="122"/>
        <end position="138"/>
    </location>
</feature>
<dbReference type="InterPro" id="IPR012429">
    <property type="entry name" value="HGSNAT_cat"/>
</dbReference>
<feature type="transmembrane region" description="Helical" evidence="1">
    <location>
        <begin position="354"/>
        <end position="374"/>
    </location>
</feature>
<comment type="caution">
    <text evidence="3">The sequence shown here is derived from an EMBL/GenBank/DDBJ whole genome shotgun (WGS) entry which is preliminary data.</text>
</comment>
<sequence length="395" mass="40787">MTTAARPVPPDAVRGAPASGPRLQGVDVARALALLGMIATHVADVPEAVDWSDPSTWAAVAHGRSSSLFAVLAGVSIGLTSGRTEPPGPPLIGRVRARLAIRALAVVGVGLLLMALDTPVYVILPTYGALFLLAVPVLRVRARWLLVLAGACAVASPVVALAVVPLYADAGMWEVQLGLVYPVVTFLAYVLVGLAVARAGGLGPRCRFPGDAPAASGPSRWGEARITQAALLASGALVAVAAYVVGNALAPVPADAAWLSFPGVPYSPDGSTPTQALAQEFLSPRDHSSSVVDVVGTAGVAVAVTALCCLLVDGRGRTVRRVAFPLVAVGAMPLSVYAFHLVVIALLPEYPQSAAAWGWFAIGSVLFAMTWRTFFGRGPLERLLARLTDLVPLTR</sequence>
<dbReference type="EMBL" id="BMOI01000009">
    <property type="protein sequence ID" value="GGL03404.1"/>
    <property type="molecule type" value="Genomic_DNA"/>
</dbReference>